<evidence type="ECO:0000313" key="3">
    <source>
        <dbReference type="Proteomes" id="UP000003860"/>
    </source>
</evidence>
<accession>F1THL2</accession>
<dbReference type="STRING" id="588581.Cpap_0509"/>
<dbReference type="Gene3D" id="1.10.1330.10">
    <property type="entry name" value="Dockerin domain"/>
    <property type="match status" value="1"/>
</dbReference>
<dbReference type="InterPro" id="IPR032675">
    <property type="entry name" value="LRR_dom_sf"/>
</dbReference>
<dbReference type="EMBL" id="ACXX02000016">
    <property type="protein sequence ID" value="EGD46215.1"/>
    <property type="molecule type" value="Genomic_DNA"/>
</dbReference>
<dbReference type="Pfam" id="PF13306">
    <property type="entry name" value="LRR_5"/>
    <property type="match status" value="2"/>
</dbReference>
<reference evidence="2" key="1">
    <citation type="submission" date="2009-07" db="EMBL/GenBank/DDBJ databases">
        <authorList>
            <consortium name="US DOE Joint Genome Institute (JGI-PGF)"/>
            <person name="Lucas S."/>
            <person name="Copeland A."/>
            <person name="Lapidus A."/>
            <person name="Glavina del Rio T."/>
            <person name="Tice H."/>
            <person name="Bruce D."/>
            <person name="Goodwin L."/>
            <person name="Pitluck S."/>
            <person name="Larimer F."/>
            <person name="Land M.L."/>
            <person name="Mouttaki H."/>
            <person name="He Z."/>
            <person name="Zhou J."/>
            <person name="Hemme C.L."/>
        </authorList>
    </citation>
    <scope>NUCLEOTIDE SEQUENCE</scope>
    <source>
        <strain evidence="2">DSM 2782</strain>
    </source>
</reference>
<dbReference type="PROSITE" id="PS51766">
    <property type="entry name" value="DOCKERIN"/>
    <property type="match status" value="1"/>
</dbReference>
<dbReference type="Pfam" id="PF01841">
    <property type="entry name" value="Transglut_core"/>
    <property type="match status" value="1"/>
</dbReference>
<dbReference type="eggNOG" id="COG3291">
    <property type="taxonomic scope" value="Bacteria"/>
</dbReference>
<dbReference type="PROSITE" id="PS00018">
    <property type="entry name" value="EF_HAND_1"/>
    <property type="match status" value="1"/>
</dbReference>
<dbReference type="InterPro" id="IPR036439">
    <property type="entry name" value="Dockerin_dom_sf"/>
</dbReference>
<dbReference type="AlphaFoldDB" id="F1THL2"/>
<dbReference type="SUPFAM" id="SSF54001">
    <property type="entry name" value="Cysteine proteinases"/>
    <property type="match status" value="1"/>
</dbReference>
<dbReference type="eggNOG" id="COG5279">
    <property type="taxonomic scope" value="Bacteria"/>
</dbReference>
<dbReference type="RefSeq" id="WP_004621926.1">
    <property type="nucleotide sequence ID" value="NZ_ACXX02000016.1"/>
</dbReference>
<dbReference type="OrthoDB" id="1815689at2"/>
<reference evidence="2" key="2">
    <citation type="submission" date="2011-01" db="EMBL/GenBank/DDBJ databases">
        <title>The Non-contiguous Finished genome of Clostridium papyrosolvens.</title>
        <authorList>
            <person name="Lucas S."/>
            <person name="Copeland A."/>
            <person name="Lapidus A."/>
            <person name="Cheng J.-F."/>
            <person name="Goodwin L."/>
            <person name="Pitluck S."/>
            <person name="Misra M."/>
            <person name="Chertkov O."/>
            <person name="Detter J.C."/>
            <person name="Han C."/>
            <person name="Tapia R."/>
            <person name="Land M."/>
            <person name="Hauser L."/>
            <person name="Kyrpides N."/>
            <person name="Ivanova N."/>
            <person name="Pagani I."/>
            <person name="Mouttaki H."/>
            <person name="He Z."/>
            <person name="Zhou J."/>
            <person name="Hemme C.L."/>
            <person name="Woyke T."/>
        </authorList>
    </citation>
    <scope>NUCLEOTIDE SEQUENCE [LARGE SCALE GENOMIC DNA]</scope>
    <source>
        <strain evidence="2">DSM 2782</strain>
    </source>
</reference>
<dbReference type="InterPro" id="IPR016134">
    <property type="entry name" value="Dockerin_dom"/>
</dbReference>
<evidence type="ECO:0000313" key="2">
    <source>
        <dbReference type="EMBL" id="EGD46215.1"/>
    </source>
</evidence>
<dbReference type="Gene3D" id="3.80.10.10">
    <property type="entry name" value="Ribonuclease Inhibitor"/>
    <property type="match status" value="2"/>
</dbReference>
<proteinExistence type="predicted"/>
<dbReference type="InterPro" id="IPR026906">
    <property type="entry name" value="LRR_5"/>
</dbReference>
<comment type="caution">
    <text evidence="2">The sequence shown here is derived from an EMBL/GenBank/DDBJ whole genome shotgun (WGS) entry which is preliminary data.</text>
</comment>
<dbReference type="Proteomes" id="UP000003860">
    <property type="component" value="Unassembled WGS sequence"/>
</dbReference>
<dbReference type="InterPro" id="IPR052557">
    <property type="entry name" value="CAP/Cytokinesis_protein"/>
</dbReference>
<dbReference type="InterPro" id="IPR018247">
    <property type="entry name" value="EF_Hand_1_Ca_BS"/>
</dbReference>
<dbReference type="GO" id="GO:0000272">
    <property type="term" value="P:polysaccharide catabolic process"/>
    <property type="evidence" value="ECO:0007669"/>
    <property type="project" value="InterPro"/>
</dbReference>
<organism evidence="2 3">
    <name type="scientific">Ruminiclostridium papyrosolvens DSM 2782</name>
    <dbReference type="NCBI Taxonomy" id="588581"/>
    <lineage>
        <taxon>Bacteria</taxon>
        <taxon>Bacillati</taxon>
        <taxon>Bacillota</taxon>
        <taxon>Clostridia</taxon>
        <taxon>Eubacteriales</taxon>
        <taxon>Oscillospiraceae</taxon>
        <taxon>Ruminiclostridium</taxon>
    </lineage>
</organism>
<dbReference type="GO" id="GO:0005737">
    <property type="term" value="C:cytoplasm"/>
    <property type="evidence" value="ECO:0007669"/>
    <property type="project" value="TreeGrafter"/>
</dbReference>
<gene>
    <name evidence="2" type="ORF">Cpap_0509</name>
</gene>
<dbReference type="SUPFAM" id="SSF63446">
    <property type="entry name" value="Type I dockerin domain"/>
    <property type="match status" value="1"/>
</dbReference>
<dbReference type="InterPro" id="IPR038765">
    <property type="entry name" value="Papain-like_cys_pep_sf"/>
</dbReference>
<evidence type="ECO:0000259" key="1">
    <source>
        <dbReference type="PROSITE" id="PS51766"/>
    </source>
</evidence>
<dbReference type="PANTHER" id="PTHR46333">
    <property type="entry name" value="CYTOKINESIS PROTEIN 3"/>
    <property type="match status" value="1"/>
</dbReference>
<feature type="domain" description="Dockerin" evidence="1">
    <location>
        <begin position="487"/>
        <end position="548"/>
    </location>
</feature>
<name>F1THL2_9FIRM</name>
<dbReference type="PANTHER" id="PTHR46333:SF2">
    <property type="entry name" value="CYTOKINESIS PROTEIN 3"/>
    <property type="match status" value="1"/>
</dbReference>
<dbReference type="InterPro" id="IPR002931">
    <property type="entry name" value="Transglutaminase-like"/>
</dbReference>
<dbReference type="SUPFAM" id="SSF52047">
    <property type="entry name" value="RNI-like"/>
    <property type="match status" value="1"/>
</dbReference>
<dbReference type="CDD" id="cd14256">
    <property type="entry name" value="Dockerin_I"/>
    <property type="match status" value="1"/>
</dbReference>
<sequence>MRKVIKKVKLVALALALFTVAGFLNDNGIINFGLLSNTVYAATTLTSDDGLWNFTEAGEIGNYLGSETVVTIPEQLSSNSVTYNITKIPWNALSWNNNITQINIGSNITYIANSPFADMTSLKDIKVSSGNANYCDINGILYNKGKSKLMRFPQMNSTEVLELPDTFVECNINALEKCSNVHMLKIPASYRGKASSAGDTLTYKSFPNLENIEVSQGNVNYTSQDGVLYNYDKSMLVWYPAKRFATDFTFPDSVKSIANNAFENATNLENVDLTSNIDTIKSCFSGCKLTSINHIKTREEYINWDTSIKSVFQNNLNVFERQPFLKSLVEQEVQYAFDNYIQAGMNDYQKIKALYNYVTNKVSYITSGSISDSKNHCISSIFLGDSTVCEGYTLGMSLLLDKAGITNCPVSGGNHAWNLVYLNDTWLQIDATWDDDGAQAGTSYFLKTAKEYTELGHPKYNYLCNSNFTDYSYGKDKNIYAKVLPKCDGIIGDINKDGILNQQDLLSMQNEIRSYSMYWQDGYYNVLADMNRDGQINSDDYNLLDDLV</sequence>
<protein>
    <submittedName>
        <fullName evidence="2">Transglutaminase domain-containing protein</fullName>
    </submittedName>
</protein>
<keyword evidence="3" id="KW-1185">Reference proteome</keyword>